<dbReference type="InterPro" id="IPR036400">
    <property type="entry name" value="Cyt_B5-like_heme/steroid_sf"/>
</dbReference>
<proteinExistence type="predicted"/>
<dbReference type="Proteomes" id="UP000183245">
    <property type="component" value="Unassembled WGS sequence"/>
</dbReference>
<reference evidence="4 5" key="1">
    <citation type="journal article" date="2016" name="Environ. Microbiol.">
        <title>Genomic resolution of a cold subsurface aquifer community provides metabolic insights for novel microbes adapted to high CO concentrations.</title>
        <authorList>
            <person name="Probst A.J."/>
            <person name="Castelle C.J."/>
            <person name="Singh A."/>
            <person name="Brown C.T."/>
            <person name="Anantharaman K."/>
            <person name="Sharon I."/>
            <person name="Hug L.A."/>
            <person name="Burstein D."/>
            <person name="Emerson J.B."/>
            <person name="Thomas B.C."/>
            <person name="Banfield J.F."/>
        </authorList>
    </citation>
    <scope>NUCLEOTIDE SEQUENCE [LARGE SCALE GENOMIC DNA]</scope>
    <source>
        <strain evidence="4">CG2_30_54_11</strain>
    </source>
</reference>
<dbReference type="EMBL" id="MNZT01000098">
    <property type="protein sequence ID" value="OIP95943.1"/>
    <property type="molecule type" value="Genomic_DNA"/>
</dbReference>
<evidence type="ECO:0000259" key="3">
    <source>
        <dbReference type="SMART" id="SM01117"/>
    </source>
</evidence>
<dbReference type="Gene3D" id="3.10.120.10">
    <property type="entry name" value="Cytochrome b5-like heme/steroid binding domain"/>
    <property type="match status" value="1"/>
</dbReference>
<dbReference type="SUPFAM" id="SSF55856">
    <property type="entry name" value="Cytochrome b5-like heme/steroid binding domain"/>
    <property type="match status" value="1"/>
</dbReference>
<sequence length="228" mass="23200">MKTKLLSWDKLLVGLGVVSVITTASAAGAVMYQKANPAAEPEPIQELQASTTITANGQSASTAAETDGSGAEQGTPASDNASATAVTATGGGTPVAMVQFPGAPAIPRLANTPSAVNTGGTVFDAASLALHDGRDGTCYIAYNGQVYDVSSHPSWVNCTHHGIQGGRDITSVFPHPVSRLNGLPVVGTYSNGTTVDPNPGTSPVTGDDDEQGDDSDENEIEDRDTEDS</sequence>
<feature type="domain" description="Cytochrome b5 heme-binding" evidence="3">
    <location>
        <begin position="123"/>
        <end position="190"/>
    </location>
</feature>
<keyword evidence="2" id="KW-0732">Signal</keyword>
<name>A0A1J5IRZ5_9BACT</name>
<feature type="signal peptide" evidence="2">
    <location>
        <begin position="1"/>
        <end position="26"/>
    </location>
</feature>
<protein>
    <recommendedName>
        <fullName evidence="3">Cytochrome b5 heme-binding domain-containing protein</fullName>
    </recommendedName>
</protein>
<comment type="caution">
    <text evidence="4">The sequence shown here is derived from an EMBL/GenBank/DDBJ whole genome shotgun (WGS) entry which is preliminary data.</text>
</comment>
<feature type="region of interest" description="Disordered" evidence="1">
    <location>
        <begin position="55"/>
        <end position="88"/>
    </location>
</feature>
<feature type="chain" id="PRO_5012272636" description="Cytochrome b5 heme-binding domain-containing protein" evidence="2">
    <location>
        <begin position="27"/>
        <end position="228"/>
    </location>
</feature>
<dbReference type="SMART" id="SM01117">
    <property type="entry name" value="Cyt-b5"/>
    <property type="match status" value="1"/>
</dbReference>
<evidence type="ECO:0000256" key="1">
    <source>
        <dbReference type="SAM" id="MobiDB-lite"/>
    </source>
</evidence>
<feature type="non-terminal residue" evidence="4">
    <location>
        <position position="228"/>
    </location>
</feature>
<dbReference type="AlphaFoldDB" id="A0A1J5IRZ5"/>
<dbReference type="InterPro" id="IPR001199">
    <property type="entry name" value="Cyt_B5-like_heme/steroid-bd"/>
</dbReference>
<gene>
    <name evidence="4" type="ORF">AUK40_05530</name>
</gene>
<feature type="region of interest" description="Disordered" evidence="1">
    <location>
        <begin position="188"/>
        <end position="228"/>
    </location>
</feature>
<feature type="compositionally biased region" description="Polar residues" evidence="1">
    <location>
        <begin position="55"/>
        <end position="64"/>
    </location>
</feature>
<organism evidence="4 5">
    <name type="scientific">Candidatus Wirthbacteria bacterium CG2_30_54_11</name>
    <dbReference type="NCBI Taxonomy" id="1817892"/>
    <lineage>
        <taxon>Bacteria</taxon>
        <taxon>Candidatus Wirthbacteria</taxon>
    </lineage>
</organism>
<accession>A0A1J5IRZ5</accession>
<feature type="compositionally biased region" description="Polar residues" evidence="1">
    <location>
        <begin position="188"/>
        <end position="204"/>
    </location>
</feature>
<evidence type="ECO:0000256" key="2">
    <source>
        <dbReference type="SAM" id="SignalP"/>
    </source>
</evidence>
<evidence type="ECO:0000313" key="4">
    <source>
        <dbReference type="EMBL" id="OIP95943.1"/>
    </source>
</evidence>
<feature type="compositionally biased region" description="Acidic residues" evidence="1">
    <location>
        <begin position="206"/>
        <end position="228"/>
    </location>
</feature>
<evidence type="ECO:0000313" key="5">
    <source>
        <dbReference type="Proteomes" id="UP000183245"/>
    </source>
</evidence>